<dbReference type="EMBL" id="QEFC01000589">
    <property type="protein sequence ID" value="KAE9463201.1"/>
    <property type="molecule type" value="Genomic_DNA"/>
</dbReference>
<dbReference type="Proteomes" id="UP000428333">
    <property type="component" value="Linkage Group LG03"/>
</dbReference>
<name>A0A6A4M3T3_9ERIC</name>
<organism evidence="4 5">
    <name type="scientific">Rhododendron williamsianum</name>
    <dbReference type="NCBI Taxonomy" id="262921"/>
    <lineage>
        <taxon>Eukaryota</taxon>
        <taxon>Viridiplantae</taxon>
        <taxon>Streptophyta</taxon>
        <taxon>Embryophyta</taxon>
        <taxon>Tracheophyta</taxon>
        <taxon>Spermatophyta</taxon>
        <taxon>Magnoliopsida</taxon>
        <taxon>eudicotyledons</taxon>
        <taxon>Gunneridae</taxon>
        <taxon>Pentapetalae</taxon>
        <taxon>asterids</taxon>
        <taxon>Ericales</taxon>
        <taxon>Ericaceae</taxon>
        <taxon>Ericoideae</taxon>
        <taxon>Rhodoreae</taxon>
        <taxon>Rhododendron</taxon>
    </lineage>
</organism>
<gene>
    <name evidence="4" type="ORF">C3L33_04924</name>
</gene>
<sequence length="247" mass="26819">MTHENQNCNHKYPTDYRYAAKHPGRALCCCLAIFLLLAGITLLTLYLVYRPHKPYFTVASVIVLNLTTTTTTTSAPPPSVSAAMQFTIITTNPNHRVSILYDRLSAYVSYHNQMITQPVALPPLFHEKHTRVEMAPVLGGAVGGGCGVCGGGGGGGGVMPVAPEVAYGLGMDEEYGVVGLSLVLLGKIRWKAAGITTGRYGIYVKCDILIRLRKVFQLLGSMHCYVKVYEGNDNPRRVSKGLSEQKT</sequence>
<dbReference type="GO" id="GO:0098542">
    <property type="term" value="P:defense response to other organism"/>
    <property type="evidence" value="ECO:0007669"/>
    <property type="project" value="InterPro"/>
</dbReference>
<dbReference type="PANTHER" id="PTHR31415:SF9">
    <property type="entry name" value="OS05G0367900 PROTEIN"/>
    <property type="match status" value="1"/>
</dbReference>
<keyword evidence="3" id="KW-0812">Transmembrane</keyword>
<comment type="caution">
    <text evidence="4">The sequence shown here is derived from an EMBL/GenBank/DDBJ whole genome shotgun (WGS) entry which is preliminary data.</text>
</comment>
<protein>
    <recommendedName>
        <fullName evidence="6">Late embryogenesis abundant protein LEA-2 subgroup domain-containing protein</fullName>
    </recommendedName>
</protein>
<accession>A0A6A4M3T3</accession>
<evidence type="ECO:0000313" key="5">
    <source>
        <dbReference type="Proteomes" id="UP000428333"/>
    </source>
</evidence>
<dbReference type="GO" id="GO:0005886">
    <property type="term" value="C:plasma membrane"/>
    <property type="evidence" value="ECO:0007669"/>
    <property type="project" value="TreeGrafter"/>
</dbReference>
<evidence type="ECO:0000256" key="1">
    <source>
        <dbReference type="ARBA" id="ARBA00004370"/>
    </source>
</evidence>
<feature type="non-terminal residue" evidence="4">
    <location>
        <position position="1"/>
    </location>
</feature>
<keyword evidence="2 3" id="KW-0472">Membrane</keyword>
<reference evidence="4 5" key="1">
    <citation type="journal article" date="2019" name="Genome Biol. Evol.">
        <title>The Rhododendron genome and chromosomal organization provide insight into shared whole-genome duplications across the heath family (Ericaceae).</title>
        <authorList>
            <person name="Soza V.L."/>
            <person name="Lindsley D."/>
            <person name="Waalkes A."/>
            <person name="Ramage E."/>
            <person name="Patwardhan R.P."/>
            <person name="Burton J.N."/>
            <person name="Adey A."/>
            <person name="Kumar A."/>
            <person name="Qiu R."/>
            <person name="Shendure J."/>
            <person name="Hall B."/>
        </authorList>
    </citation>
    <scope>NUCLEOTIDE SEQUENCE [LARGE SCALE GENOMIC DNA]</scope>
    <source>
        <strain evidence="4">RSF 1966-606</strain>
    </source>
</reference>
<keyword evidence="5" id="KW-1185">Reference proteome</keyword>
<feature type="transmembrane region" description="Helical" evidence="3">
    <location>
        <begin position="26"/>
        <end position="49"/>
    </location>
</feature>
<comment type="subcellular location">
    <subcellularLocation>
        <location evidence="1">Membrane</location>
    </subcellularLocation>
</comment>
<dbReference type="GO" id="GO:0009506">
    <property type="term" value="C:plasmodesma"/>
    <property type="evidence" value="ECO:0007669"/>
    <property type="project" value="TreeGrafter"/>
</dbReference>
<proteinExistence type="predicted"/>
<keyword evidence="3" id="KW-1133">Transmembrane helix</keyword>
<evidence type="ECO:0000256" key="3">
    <source>
        <dbReference type="SAM" id="Phobius"/>
    </source>
</evidence>
<evidence type="ECO:0000256" key="2">
    <source>
        <dbReference type="ARBA" id="ARBA00023136"/>
    </source>
</evidence>
<evidence type="ECO:0008006" key="6">
    <source>
        <dbReference type="Google" id="ProtNLM"/>
    </source>
</evidence>
<dbReference type="OrthoDB" id="746161at2759"/>
<dbReference type="AlphaFoldDB" id="A0A6A4M3T3"/>
<evidence type="ECO:0000313" key="4">
    <source>
        <dbReference type="EMBL" id="KAE9463201.1"/>
    </source>
</evidence>
<dbReference type="InterPro" id="IPR044839">
    <property type="entry name" value="NDR1-like"/>
</dbReference>
<dbReference type="PANTHER" id="PTHR31415">
    <property type="entry name" value="OS05G0367900 PROTEIN"/>
    <property type="match status" value="1"/>
</dbReference>